<dbReference type="EMBL" id="QFGA01000001">
    <property type="protein sequence ID" value="TEB07784.1"/>
    <property type="molecule type" value="Genomic_DNA"/>
</dbReference>
<proteinExistence type="predicted"/>
<dbReference type="SUPFAM" id="SSF55874">
    <property type="entry name" value="ATPase domain of HSP90 chaperone/DNA topoisomerase II/histidine kinase"/>
    <property type="match status" value="1"/>
</dbReference>
<dbReference type="PANTHER" id="PTHR43304">
    <property type="entry name" value="PHYTOCHROME-LIKE PROTEIN CPH1"/>
    <property type="match status" value="1"/>
</dbReference>
<dbReference type="InterPro" id="IPR036890">
    <property type="entry name" value="HATPase_C_sf"/>
</dbReference>
<dbReference type="PANTHER" id="PTHR43304:SF1">
    <property type="entry name" value="PAC DOMAIN-CONTAINING PROTEIN"/>
    <property type="match status" value="1"/>
</dbReference>
<dbReference type="InterPro" id="IPR000700">
    <property type="entry name" value="PAS-assoc_C"/>
</dbReference>
<keyword evidence="12" id="KW-1185">Reference proteome</keyword>
<dbReference type="InterPro" id="IPR001610">
    <property type="entry name" value="PAC"/>
</dbReference>
<evidence type="ECO:0000256" key="6">
    <source>
        <dbReference type="ARBA" id="ARBA00023012"/>
    </source>
</evidence>
<accession>A0A4Y7RFM1</accession>
<evidence type="ECO:0000259" key="10">
    <source>
        <dbReference type="PROSITE" id="PS50113"/>
    </source>
</evidence>
<dbReference type="CDD" id="cd00130">
    <property type="entry name" value="PAS"/>
    <property type="match status" value="1"/>
</dbReference>
<evidence type="ECO:0000313" key="11">
    <source>
        <dbReference type="EMBL" id="TEB07784.1"/>
    </source>
</evidence>
<dbReference type="AlphaFoldDB" id="A0A4Y7RFM1"/>
<keyword evidence="4 11" id="KW-0808">Transferase</keyword>
<dbReference type="GO" id="GO:0000155">
    <property type="term" value="F:phosphorelay sensor kinase activity"/>
    <property type="evidence" value="ECO:0007669"/>
    <property type="project" value="InterPro"/>
</dbReference>
<dbReference type="SMART" id="SM00091">
    <property type="entry name" value="PAS"/>
    <property type="match status" value="2"/>
</dbReference>
<evidence type="ECO:0000256" key="1">
    <source>
        <dbReference type="ARBA" id="ARBA00000085"/>
    </source>
</evidence>
<dbReference type="Pfam" id="PF02518">
    <property type="entry name" value="HATPase_c"/>
    <property type="match status" value="1"/>
</dbReference>
<dbReference type="Pfam" id="PF08447">
    <property type="entry name" value="PAS_3"/>
    <property type="match status" value="1"/>
</dbReference>
<dbReference type="SMART" id="SM00388">
    <property type="entry name" value="HisKA"/>
    <property type="match status" value="1"/>
</dbReference>
<evidence type="ECO:0000256" key="2">
    <source>
        <dbReference type="ARBA" id="ARBA00012438"/>
    </source>
</evidence>
<dbReference type="Gene3D" id="1.10.287.130">
    <property type="match status" value="1"/>
</dbReference>
<evidence type="ECO:0000259" key="8">
    <source>
        <dbReference type="PROSITE" id="PS50109"/>
    </source>
</evidence>
<evidence type="ECO:0000259" key="9">
    <source>
        <dbReference type="PROSITE" id="PS50112"/>
    </source>
</evidence>
<dbReference type="EC" id="2.7.13.3" evidence="2"/>
<dbReference type="Gene3D" id="3.30.565.10">
    <property type="entry name" value="Histidine kinase-like ATPase, C-terminal domain"/>
    <property type="match status" value="1"/>
</dbReference>
<dbReference type="InterPro" id="IPR036097">
    <property type="entry name" value="HisK_dim/P_sf"/>
</dbReference>
<feature type="domain" description="PAC" evidence="10">
    <location>
        <begin position="367"/>
        <end position="419"/>
    </location>
</feature>
<keyword evidence="5 11" id="KW-0418">Kinase</keyword>
<feature type="domain" description="Histidine kinase" evidence="8">
    <location>
        <begin position="432"/>
        <end position="636"/>
    </location>
</feature>
<sequence>MKHLYELIKNHESWLTSRALYYAKEHNYVKYTSTLIEATRKAVEGLSQAIYRAVSISERVHELGPDDDYTVDPTASFGILEAKKHRERGVTLDMFLGRLKYYRQSFIDLIHQAGFARDYDDHCQLFVNRVFDRIEIGFCLEWTGNVRSKLIKDLQDCNRNITNEKNKYLTVFESLPNPVILLNSDNQIVVMNHAASGLLLGSCAPGAYYYSEKQKEDRLPWLHEELISFTACDDSTLSYEFERELKNKNGTGYFEVKFTKMLDVSGKFSGTVVILNDISNRKEMEDKLRKAEAKFRTLVEQIPAVTYIEALDNARTKKYVSPQIEQLLGFSPAEIIADPKLWFRQMQPEDHQRLLEIYQGKTSDIPIRSEYCMLSRNGRKVWVRDEATILSDETGQPYMIQGVLLDITERKQFENEIARLDRLNLIGEMAAGIGHEIRNPMTTVRGFLQWLSNKKECAKYKEYYDLMIDELNRANSIISEYLSLAKNRTINLKNQNLNAILETMFPLIQADAMVSDKYVVLDLAGIPDLLLDEKEIRQLILNLIRNGLEAMPAGCAITIRTYQEGNKAILSIQDEGPGINPDVIEKLGTPFFSTKEQGAGLGLAVCYSIATRHEAAIDVKTSPNGTTFFVQFKTSR</sequence>
<feature type="domain" description="PAS" evidence="9">
    <location>
        <begin position="291"/>
        <end position="359"/>
    </location>
</feature>
<dbReference type="SUPFAM" id="SSF47384">
    <property type="entry name" value="Homodimeric domain of signal transducing histidine kinase"/>
    <property type="match status" value="1"/>
</dbReference>
<dbReference type="NCBIfam" id="TIGR00229">
    <property type="entry name" value="sensory_box"/>
    <property type="match status" value="1"/>
</dbReference>
<feature type="domain" description="PAC" evidence="10">
    <location>
        <begin position="239"/>
        <end position="290"/>
    </location>
</feature>
<dbReference type="InterPro" id="IPR052162">
    <property type="entry name" value="Sensor_kinase/Photoreceptor"/>
</dbReference>
<name>A0A4Y7RFM1_9FIRM</name>
<dbReference type="InterPro" id="IPR013655">
    <property type="entry name" value="PAS_fold_3"/>
</dbReference>
<comment type="caution">
    <text evidence="11">The sequence shown here is derived from an EMBL/GenBank/DDBJ whole genome shotgun (WGS) entry which is preliminary data.</text>
</comment>
<keyword evidence="6" id="KW-0902">Two-component regulatory system</keyword>
<dbReference type="InterPro" id="IPR003661">
    <property type="entry name" value="HisK_dim/P_dom"/>
</dbReference>
<dbReference type="CDD" id="cd00082">
    <property type="entry name" value="HisKA"/>
    <property type="match status" value="1"/>
</dbReference>
<keyword evidence="7" id="KW-0175">Coiled coil</keyword>
<dbReference type="InterPro" id="IPR000014">
    <property type="entry name" value="PAS"/>
</dbReference>
<dbReference type="CDD" id="cd00075">
    <property type="entry name" value="HATPase"/>
    <property type="match status" value="1"/>
</dbReference>
<dbReference type="Gene3D" id="3.30.450.20">
    <property type="entry name" value="PAS domain"/>
    <property type="match status" value="2"/>
</dbReference>
<dbReference type="InterPro" id="IPR003594">
    <property type="entry name" value="HATPase_dom"/>
</dbReference>
<protein>
    <recommendedName>
        <fullName evidence="2">histidine kinase</fullName>
        <ecNumber evidence="2">2.7.13.3</ecNumber>
    </recommendedName>
</protein>
<dbReference type="RefSeq" id="WP_190239586.1">
    <property type="nucleotide sequence ID" value="NZ_QFGA01000001.1"/>
</dbReference>
<feature type="coiled-coil region" evidence="7">
    <location>
        <begin position="274"/>
        <end position="301"/>
    </location>
</feature>
<dbReference type="PROSITE" id="PS50109">
    <property type="entry name" value="HIS_KIN"/>
    <property type="match status" value="1"/>
</dbReference>
<evidence type="ECO:0000256" key="4">
    <source>
        <dbReference type="ARBA" id="ARBA00022679"/>
    </source>
</evidence>
<comment type="catalytic activity">
    <reaction evidence="1">
        <text>ATP + protein L-histidine = ADP + protein N-phospho-L-histidine.</text>
        <dbReference type="EC" id="2.7.13.3"/>
    </reaction>
</comment>
<keyword evidence="3" id="KW-0597">Phosphoprotein</keyword>
<dbReference type="PRINTS" id="PR00344">
    <property type="entry name" value="BCTRLSENSOR"/>
</dbReference>
<dbReference type="Pfam" id="PF00512">
    <property type="entry name" value="HisKA"/>
    <property type="match status" value="1"/>
</dbReference>
<dbReference type="PROSITE" id="PS50113">
    <property type="entry name" value="PAC"/>
    <property type="match status" value="2"/>
</dbReference>
<dbReference type="InterPro" id="IPR035965">
    <property type="entry name" value="PAS-like_dom_sf"/>
</dbReference>
<dbReference type="SMART" id="SM00387">
    <property type="entry name" value="HATPase_c"/>
    <property type="match status" value="1"/>
</dbReference>
<gene>
    <name evidence="11" type="primary">kinE_3</name>
    <name evidence="11" type="ORF">Psch_01339</name>
</gene>
<dbReference type="PROSITE" id="PS50112">
    <property type="entry name" value="PAS"/>
    <property type="match status" value="1"/>
</dbReference>
<organism evidence="11 12">
    <name type="scientific">Pelotomaculum schinkii</name>
    <dbReference type="NCBI Taxonomy" id="78350"/>
    <lineage>
        <taxon>Bacteria</taxon>
        <taxon>Bacillati</taxon>
        <taxon>Bacillota</taxon>
        <taxon>Clostridia</taxon>
        <taxon>Eubacteriales</taxon>
        <taxon>Desulfotomaculaceae</taxon>
        <taxon>Pelotomaculum</taxon>
    </lineage>
</organism>
<evidence type="ECO:0000256" key="3">
    <source>
        <dbReference type="ARBA" id="ARBA00022553"/>
    </source>
</evidence>
<dbReference type="SMART" id="SM00086">
    <property type="entry name" value="PAC"/>
    <property type="match status" value="2"/>
</dbReference>
<dbReference type="Pfam" id="PF13426">
    <property type="entry name" value="PAS_9"/>
    <property type="match status" value="1"/>
</dbReference>
<dbReference type="InterPro" id="IPR004358">
    <property type="entry name" value="Sig_transdc_His_kin-like_C"/>
</dbReference>
<evidence type="ECO:0000256" key="7">
    <source>
        <dbReference type="SAM" id="Coils"/>
    </source>
</evidence>
<dbReference type="SUPFAM" id="SSF55785">
    <property type="entry name" value="PYP-like sensor domain (PAS domain)"/>
    <property type="match status" value="2"/>
</dbReference>
<dbReference type="Proteomes" id="UP000298324">
    <property type="component" value="Unassembled WGS sequence"/>
</dbReference>
<evidence type="ECO:0000313" key="12">
    <source>
        <dbReference type="Proteomes" id="UP000298324"/>
    </source>
</evidence>
<dbReference type="InterPro" id="IPR005467">
    <property type="entry name" value="His_kinase_dom"/>
</dbReference>
<evidence type="ECO:0000256" key="5">
    <source>
        <dbReference type="ARBA" id="ARBA00022777"/>
    </source>
</evidence>
<reference evidence="11 12" key="1">
    <citation type="journal article" date="2018" name="Environ. Microbiol.">
        <title>Novel energy conservation strategies and behaviour of Pelotomaculum schinkii driving syntrophic propionate catabolism.</title>
        <authorList>
            <person name="Hidalgo-Ahumada C.A.P."/>
            <person name="Nobu M.K."/>
            <person name="Narihiro T."/>
            <person name="Tamaki H."/>
            <person name="Liu W.T."/>
            <person name="Kamagata Y."/>
            <person name="Stams A.J.M."/>
            <person name="Imachi H."/>
            <person name="Sousa D.Z."/>
        </authorList>
    </citation>
    <scope>NUCLEOTIDE SEQUENCE [LARGE SCALE GENOMIC DNA]</scope>
    <source>
        <strain evidence="11 12">HH</strain>
    </source>
</reference>